<reference evidence="6" key="1">
    <citation type="submission" date="2022-01" db="EMBL/GenBank/DDBJ databases">
        <title>Nocardioidaceae gen. sp. A5X3R13.</title>
        <authorList>
            <person name="Lopez Marin M.A."/>
            <person name="Uhlik O."/>
        </authorList>
    </citation>
    <scope>NUCLEOTIDE SEQUENCE</scope>
    <source>
        <strain evidence="6">A5X3R13</strain>
    </source>
</reference>
<dbReference type="InterPro" id="IPR036412">
    <property type="entry name" value="HAD-like_sf"/>
</dbReference>
<protein>
    <submittedName>
        <fullName evidence="6">HAD family phosphatase</fullName>
    </submittedName>
</protein>
<dbReference type="InterPro" id="IPR023214">
    <property type="entry name" value="HAD_sf"/>
</dbReference>
<dbReference type="PANTHER" id="PTHR46193">
    <property type="entry name" value="6-PHOSPHOGLUCONATE PHOSPHATASE"/>
    <property type="match status" value="1"/>
</dbReference>
<dbReference type="NCBIfam" id="TIGR01509">
    <property type="entry name" value="HAD-SF-IA-v3"/>
    <property type="match status" value="1"/>
</dbReference>
<dbReference type="Gene3D" id="3.40.50.1000">
    <property type="entry name" value="HAD superfamily/HAD-like"/>
    <property type="match status" value="1"/>
</dbReference>
<dbReference type="EMBL" id="CP094970">
    <property type="protein sequence ID" value="UYM07324.1"/>
    <property type="molecule type" value="Genomic_DNA"/>
</dbReference>
<dbReference type="GO" id="GO:0003824">
    <property type="term" value="F:catalytic activity"/>
    <property type="evidence" value="ECO:0007669"/>
    <property type="project" value="UniProtKB-ARBA"/>
</dbReference>
<evidence type="ECO:0000256" key="1">
    <source>
        <dbReference type="ARBA" id="ARBA00001946"/>
    </source>
</evidence>
<gene>
    <name evidence="6" type="ORF">L0C25_09695</name>
</gene>
<keyword evidence="5" id="KW-0119">Carbohydrate metabolism</keyword>
<evidence type="ECO:0000256" key="5">
    <source>
        <dbReference type="ARBA" id="ARBA00023277"/>
    </source>
</evidence>
<evidence type="ECO:0000256" key="3">
    <source>
        <dbReference type="ARBA" id="ARBA00022723"/>
    </source>
</evidence>
<sequence length="241" mass="25836">MNDERAVIFDFNGTLCDDEPILFEIFTRLFERHLGVRLTHADYYGRLAGRSDREIVETVVHAHRRTGADALVERLLALRGDHYRARTAESSPVREPTVALVRALADRLVPLAIVTGAQRRDVEHVLARAGIADAFTAIVAAEDVRAGKPDPAGMLLAAAAVGVRPARTVVFEDSLAGIGAARAAGMRCIAVAGTHDRGMLKSAGVPIVDELAPRLLDSPAYLAGDSGSVDDATELVERVEL</sequence>
<evidence type="ECO:0000256" key="4">
    <source>
        <dbReference type="ARBA" id="ARBA00022842"/>
    </source>
</evidence>
<keyword evidence="3" id="KW-0479">Metal-binding</keyword>
<accession>A0AA46TLV5</accession>
<name>A0AA46TLV5_9ACTN</name>
<evidence type="ECO:0000256" key="2">
    <source>
        <dbReference type="ARBA" id="ARBA00006171"/>
    </source>
</evidence>
<keyword evidence="4" id="KW-0460">Magnesium</keyword>
<dbReference type="Proteomes" id="UP001164390">
    <property type="component" value="Chromosome"/>
</dbReference>
<dbReference type="AlphaFoldDB" id="A0AA46TLV5"/>
<dbReference type="RefSeq" id="WP_271636292.1">
    <property type="nucleotide sequence ID" value="NZ_CP094970.1"/>
</dbReference>
<dbReference type="KEGG" id="sgrg:L0C25_09695"/>
<dbReference type="PRINTS" id="PR00413">
    <property type="entry name" value="HADHALOGNASE"/>
</dbReference>
<proteinExistence type="inferred from homology"/>
<dbReference type="Pfam" id="PF00702">
    <property type="entry name" value="Hydrolase"/>
    <property type="match status" value="1"/>
</dbReference>
<dbReference type="InterPro" id="IPR051600">
    <property type="entry name" value="Beta-PGM-like"/>
</dbReference>
<evidence type="ECO:0000313" key="6">
    <source>
        <dbReference type="EMBL" id="UYM07324.1"/>
    </source>
</evidence>
<organism evidence="6 7">
    <name type="scientific">Solicola gregarius</name>
    <dbReference type="NCBI Taxonomy" id="2908642"/>
    <lineage>
        <taxon>Bacteria</taxon>
        <taxon>Bacillati</taxon>
        <taxon>Actinomycetota</taxon>
        <taxon>Actinomycetes</taxon>
        <taxon>Propionibacteriales</taxon>
        <taxon>Nocardioidaceae</taxon>
        <taxon>Solicola</taxon>
    </lineage>
</organism>
<dbReference type="SUPFAM" id="SSF56784">
    <property type="entry name" value="HAD-like"/>
    <property type="match status" value="1"/>
</dbReference>
<dbReference type="SFLD" id="SFLDG01129">
    <property type="entry name" value="C1.5:_HAD__Beta-PGM__Phosphata"/>
    <property type="match status" value="1"/>
</dbReference>
<comment type="similarity">
    <text evidence="2">Belongs to the HAD-like hydrolase superfamily. CbbY/CbbZ/Gph/YieH family.</text>
</comment>
<dbReference type="SFLD" id="SFLDS00003">
    <property type="entry name" value="Haloacid_Dehalogenase"/>
    <property type="match status" value="1"/>
</dbReference>
<evidence type="ECO:0000313" key="7">
    <source>
        <dbReference type="Proteomes" id="UP001164390"/>
    </source>
</evidence>
<dbReference type="Gene3D" id="1.10.150.240">
    <property type="entry name" value="Putative phosphatase, domain 2"/>
    <property type="match status" value="1"/>
</dbReference>
<dbReference type="PANTHER" id="PTHR46193:SF18">
    <property type="entry name" value="HEXITOL PHOSPHATASE B"/>
    <property type="match status" value="1"/>
</dbReference>
<dbReference type="InterPro" id="IPR023198">
    <property type="entry name" value="PGP-like_dom2"/>
</dbReference>
<dbReference type="InterPro" id="IPR006439">
    <property type="entry name" value="HAD-SF_hydro_IA"/>
</dbReference>
<dbReference type="GO" id="GO:0046872">
    <property type="term" value="F:metal ion binding"/>
    <property type="evidence" value="ECO:0007669"/>
    <property type="project" value="UniProtKB-KW"/>
</dbReference>
<keyword evidence="7" id="KW-1185">Reference proteome</keyword>
<comment type="cofactor">
    <cofactor evidence="1">
        <name>Mg(2+)</name>
        <dbReference type="ChEBI" id="CHEBI:18420"/>
    </cofactor>
</comment>